<sequence>MKRTLQLLALLTLLFACGKKEHTTPSHPLFESVQSSESGIIFSNDLTYDESFNIFTYRNFYNGGGVALGDVNNDGLLDIYLTANLGPNKLFINKGDFEFEDVTELSGTAGTRAWSTGVAMADVNGDGFLDIYVCNSGDISGDNKQNELFINQGNGTFTEQAEAYGLADKGFSTHAVFFDYDKDGDLDTYLLNNSYQSIGSFNKMQNERPKRDSVGGDKLFRNDDGKFVDVSAEAGIYGSLIGFGLGITIGDVNQDSWPDIFISNDFFEKDYLYINNQDGTFTESLEKSIRSISAASMGADIADINGDGLLDIFVTDMLPESQTRLKQITTFENWDKFQFNKTHGYHYQFSRNMLHVNNGDGTFSEMGRLANLEATDWSWGALIFDMDNDGKRDLFVANGIYQDITDLDYLNFIDDDETKSKIISESGVNYKALIDPIPINPIPNFAYQNLGELNFENMAEAWGLGEAIHSNGAAYGDLNNDGTLDLVVNNVNKPVSIFKNKGRELNPEYHSLQIQLIGKGKNTQAIGAQVKIIAGEQIFYTEQMPNRGFESSVDPKLTIGLGEIETVDQVKVLWPDGSFTQVENIQADKLLKLKWDEAKPLAEGESFFDKKEATFFHKEEQASLDFTHQENPMVDFDRDRLTFHMYSTEGPAFAKADVNGDGIEDLYFGGAKGFSGRLFLGSKSGKYRLSDQTAFDNDALSEDIDAVFFDANADGSQDLVVVSGGNESGLGALELEDRLYLNDGKGHFTKSQQQEFSANRGSSSVVQVIDLNEDGAPDLFIGGRLVPFVYGAPASSSIWINDGKGNFSEQTSTLAPELTEIGMITDAKVIDWDNDGKNDLVLVGEWIAPILMRNTGGKLQKIEMPELQNLKGWYRTLEIADLDGNGLPDLILGNNGLNSRFKVSESTPVKMYLNDFDQNGSIEHIFTRQEGEVQVPYTLKHELERQIPSIKKKYMRYSNYNNQSLSDIFPQEVLDKSIINEINSLQSGVLMNEGNEKFTWRPFPRMAQRSYVFAIQVADLNNDGNQDLILGGNLFNAKPEVGKYDASYGDVLLGKGDGTFEYWPNAKNGLKLEGDIRAFASLGEGKLLVVKNSASAEIWNY</sequence>
<dbReference type="InterPro" id="IPR028994">
    <property type="entry name" value="Integrin_alpha_N"/>
</dbReference>
<dbReference type="InterPro" id="IPR011519">
    <property type="entry name" value="UnbV_ASPIC"/>
</dbReference>
<dbReference type="Proteomes" id="UP000256405">
    <property type="component" value="Unassembled WGS sequence"/>
</dbReference>
<dbReference type="InterPro" id="IPR013517">
    <property type="entry name" value="FG-GAP"/>
</dbReference>
<accession>A0A3E0DBY2</accession>
<organism evidence="3 4">
    <name type="scientific">Algoriphagus antarcticus</name>
    <dbReference type="NCBI Taxonomy" id="238540"/>
    <lineage>
        <taxon>Bacteria</taxon>
        <taxon>Pseudomonadati</taxon>
        <taxon>Bacteroidota</taxon>
        <taxon>Cytophagia</taxon>
        <taxon>Cytophagales</taxon>
        <taxon>Cyclobacteriaceae</taxon>
        <taxon>Algoriphagus</taxon>
    </lineage>
</organism>
<dbReference type="Pfam" id="PF07593">
    <property type="entry name" value="UnbV_ASPIC"/>
    <property type="match status" value="1"/>
</dbReference>
<gene>
    <name evidence="3" type="ORF">C8N25_13231</name>
</gene>
<dbReference type="AlphaFoldDB" id="A0A3E0DBY2"/>
<dbReference type="OrthoDB" id="9816120at2"/>
<evidence type="ECO:0000259" key="2">
    <source>
        <dbReference type="Pfam" id="PF07593"/>
    </source>
</evidence>
<dbReference type="PROSITE" id="PS51257">
    <property type="entry name" value="PROKAR_LIPOPROTEIN"/>
    <property type="match status" value="1"/>
</dbReference>
<name>A0A3E0DBY2_9BACT</name>
<dbReference type="SUPFAM" id="SSF69318">
    <property type="entry name" value="Integrin alpha N-terminal domain"/>
    <property type="match status" value="3"/>
</dbReference>
<dbReference type="Gene3D" id="2.130.10.130">
    <property type="entry name" value="Integrin alpha, N-terminal"/>
    <property type="match status" value="3"/>
</dbReference>
<evidence type="ECO:0000256" key="1">
    <source>
        <dbReference type="ARBA" id="ARBA00022729"/>
    </source>
</evidence>
<keyword evidence="1" id="KW-0732">Signal</keyword>
<reference evidence="3 4" key="1">
    <citation type="submission" date="2018-08" db="EMBL/GenBank/DDBJ databases">
        <title>Genomic Encyclopedia of Archaeal and Bacterial Type Strains, Phase II (KMG-II): from individual species to whole genera.</title>
        <authorList>
            <person name="Goeker M."/>
        </authorList>
    </citation>
    <scope>NUCLEOTIDE SEQUENCE [LARGE SCALE GENOMIC DNA]</scope>
    <source>
        <strain evidence="3 4">DSM 15986</strain>
    </source>
</reference>
<evidence type="ECO:0000313" key="4">
    <source>
        <dbReference type="Proteomes" id="UP000256405"/>
    </source>
</evidence>
<dbReference type="InterPro" id="IPR027039">
    <property type="entry name" value="Crtac1"/>
</dbReference>
<keyword evidence="4" id="KW-1185">Reference proteome</keyword>
<dbReference type="RefSeq" id="WP_086543379.1">
    <property type="nucleotide sequence ID" value="NZ_MSSW01000071.1"/>
</dbReference>
<protein>
    <submittedName>
        <fullName evidence="3">VCBS repeat protein</fullName>
    </submittedName>
</protein>
<proteinExistence type="predicted"/>
<dbReference type="EMBL" id="QUNF01000032">
    <property type="protein sequence ID" value="REG79401.1"/>
    <property type="molecule type" value="Genomic_DNA"/>
</dbReference>
<evidence type="ECO:0000313" key="3">
    <source>
        <dbReference type="EMBL" id="REG79401.1"/>
    </source>
</evidence>
<dbReference type="PANTHER" id="PTHR16026:SF0">
    <property type="entry name" value="CARTILAGE ACIDIC PROTEIN 1"/>
    <property type="match status" value="1"/>
</dbReference>
<dbReference type="Pfam" id="PF13517">
    <property type="entry name" value="FG-GAP_3"/>
    <property type="match status" value="6"/>
</dbReference>
<comment type="caution">
    <text evidence="3">The sequence shown here is derived from an EMBL/GenBank/DDBJ whole genome shotgun (WGS) entry which is preliminary data.</text>
</comment>
<feature type="domain" description="ASPIC/UnbV" evidence="2">
    <location>
        <begin position="525"/>
        <end position="591"/>
    </location>
</feature>
<dbReference type="PANTHER" id="PTHR16026">
    <property type="entry name" value="CARTILAGE ACIDIC PROTEIN 1"/>
    <property type="match status" value="1"/>
</dbReference>